<keyword evidence="4" id="KW-1185">Reference proteome</keyword>
<dbReference type="GO" id="GO:0003677">
    <property type="term" value="F:DNA binding"/>
    <property type="evidence" value="ECO:0007669"/>
    <property type="project" value="InterPro"/>
</dbReference>
<dbReference type="AlphaFoldDB" id="A0A4P5PC81"/>
<dbReference type="SUPFAM" id="SSF53041">
    <property type="entry name" value="Resolvase-like"/>
    <property type="match status" value="1"/>
</dbReference>
<feature type="transmembrane region" description="Helical" evidence="1">
    <location>
        <begin position="180"/>
        <end position="198"/>
    </location>
</feature>
<accession>A0A4P5PC81</accession>
<proteinExistence type="predicted"/>
<name>A0A4P5PC81_9ENTE</name>
<reference evidence="4" key="1">
    <citation type="submission" date="2019-02" db="EMBL/GenBank/DDBJ databases">
        <title>Draft genome sequence of Enterococcus sp. Gos25-1.</title>
        <authorList>
            <person name="Tanaka N."/>
            <person name="Shiwa Y."/>
            <person name="Fujita N."/>
        </authorList>
    </citation>
    <scope>NUCLEOTIDE SEQUENCE [LARGE SCALE GENOMIC DNA]</scope>
    <source>
        <strain evidence="4">Gos25-1</strain>
    </source>
</reference>
<comment type="caution">
    <text evidence="3">The sequence shown here is derived from an EMBL/GenBank/DDBJ whole genome shotgun (WGS) entry which is preliminary data.</text>
</comment>
<dbReference type="InterPro" id="IPR006119">
    <property type="entry name" value="Resolv_N"/>
</dbReference>
<evidence type="ECO:0000256" key="1">
    <source>
        <dbReference type="SAM" id="Phobius"/>
    </source>
</evidence>
<protein>
    <recommendedName>
        <fullName evidence="2">Resolvase/invertase-type recombinase catalytic domain-containing protein</fullName>
    </recommendedName>
</protein>
<keyword evidence="1" id="KW-0812">Transmembrane</keyword>
<dbReference type="Gene3D" id="1.10.10.60">
    <property type="entry name" value="Homeodomain-like"/>
    <property type="match status" value="1"/>
</dbReference>
<evidence type="ECO:0000259" key="2">
    <source>
        <dbReference type="SMART" id="SM00857"/>
    </source>
</evidence>
<dbReference type="OrthoDB" id="2180883at2"/>
<organism evidence="3 4">
    <name type="scientific">Enterococcus florum</name>
    <dbReference type="NCBI Taxonomy" id="2480627"/>
    <lineage>
        <taxon>Bacteria</taxon>
        <taxon>Bacillati</taxon>
        <taxon>Bacillota</taxon>
        <taxon>Bacilli</taxon>
        <taxon>Lactobacillales</taxon>
        <taxon>Enterococcaceae</taxon>
        <taxon>Enterococcus</taxon>
    </lineage>
</organism>
<gene>
    <name evidence="3" type="ORF">NRIC_35810</name>
</gene>
<dbReference type="RefSeq" id="WP_146624063.1">
    <property type="nucleotide sequence ID" value="NZ_BJCC01000036.1"/>
</dbReference>
<dbReference type="Gene3D" id="3.40.50.1390">
    <property type="entry name" value="Resolvase, N-terminal catalytic domain"/>
    <property type="match status" value="1"/>
</dbReference>
<evidence type="ECO:0000313" key="3">
    <source>
        <dbReference type="EMBL" id="GCF95690.1"/>
    </source>
</evidence>
<keyword evidence="1" id="KW-1133">Transmembrane helix</keyword>
<dbReference type="Proteomes" id="UP000290567">
    <property type="component" value="Unassembled WGS sequence"/>
</dbReference>
<keyword evidence="1" id="KW-0472">Membrane</keyword>
<evidence type="ECO:0000313" key="4">
    <source>
        <dbReference type="Proteomes" id="UP000290567"/>
    </source>
</evidence>
<dbReference type="SMART" id="SM00857">
    <property type="entry name" value="Resolvase"/>
    <property type="match status" value="1"/>
</dbReference>
<dbReference type="InterPro" id="IPR036162">
    <property type="entry name" value="Resolvase-like_N_sf"/>
</dbReference>
<sequence length="231" mass="26805">MRLGYVYGPHAQRQQEKIEYSGIDEWFVDQTGGLLAPASEFTALLAYGQPGDMVVVASLEVLSRDYQLLLRVVDQLEERGMELDVVTLPLLSLPQWREVFQWSAHNERMLYPRLIQLSREKPTDKRRYSLFSKDPEAKGLYREILRLLLEKQSVRQIAYEKRVPIETVYRIKQELGKVQLALTMLACFFLAIFSIKIVELYFDHLLLQVLICLVLTGVILWNVLSDSQQEG</sequence>
<feature type="transmembrane region" description="Helical" evidence="1">
    <location>
        <begin position="204"/>
        <end position="224"/>
    </location>
</feature>
<dbReference type="GO" id="GO:0000150">
    <property type="term" value="F:DNA strand exchange activity"/>
    <property type="evidence" value="ECO:0007669"/>
    <property type="project" value="InterPro"/>
</dbReference>
<dbReference type="Pfam" id="PF00239">
    <property type="entry name" value="Resolvase"/>
    <property type="match status" value="1"/>
</dbReference>
<feature type="domain" description="Resolvase/invertase-type recombinase catalytic" evidence="2">
    <location>
        <begin position="2"/>
        <end position="112"/>
    </location>
</feature>
<dbReference type="EMBL" id="BJCC01000036">
    <property type="protein sequence ID" value="GCF95690.1"/>
    <property type="molecule type" value="Genomic_DNA"/>
</dbReference>